<dbReference type="GO" id="GO:0016740">
    <property type="term" value="F:transferase activity"/>
    <property type="evidence" value="ECO:0007669"/>
    <property type="project" value="UniProtKB-KW"/>
</dbReference>
<dbReference type="GO" id="GO:0005829">
    <property type="term" value="C:cytosol"/>
    <property type="evidence" value="ECO:0007669"/>
    <property type="project" value="TreeGrafter"/>
</dbReference>
<dbReference type="OrthoDB" id="9809995at2"/>
<organism evidence="2 3">
    <name type="scientific">Sutterella seckii</name>
    <dbReference type="NCBI Taxonomy" id="1944635"/>
    <lineage>
        <taxon>Bacteria</taxon>
        <taxon>Pseudomonadati</taxon>
        <taxon>Pseudomonadota</taxon>
        <taxon>Betaproteobacteria</taxon>
        <taxon>Burkholderiales</taxon>
        <taxon>Sutterellaceae</taxon>
        <taxon>Sutterella</taxon>
    </lineage>
</organism>
<dbReference type="EMBL" id="WEHX01000046">
    <property type="protein sequence ID" value="KAB7658489.1"/>
    <property type="molecule type" value="Genomic_DNA"/>
</dbReference>
<name>A0A6I1EN15_9BURK</name>
<gene>
    <name evidence="2" type="primary">tsaB</name>
    <name evidence="2" type="ORF">GBM95_07395</name>
</gene>
<feature type="domain" description="Gcp-like" evidence="1">
    <location>
        <begin position="36"/>
        <end position="162"/>
    </location>
</feature>
<keyword evidence="2" id="KW-0808">Transferase</keyword>
<sequence length="245" mass="25787">MSGSLPLILALDTAQEDCAAALLKGTELIGSRVETVGSRHSEIILPMIRDLLKDSGVEKTDLSLIAFGAGPGSFTGLRVACGVAQGLAWALECMTAPVSSLEAQAEWLRDSERLPAGEVIAVLNDARMHECYGGVWRVPEDPSSRLELLAGPEITAPADAMTFLTRYGAGHLVGSAELVYGGEMALPAALHHAASRSSRPEAIGRIAAMMSAAGEVVSPELAAPVYVRNRVALTMAERARGERLQ</sequence>
<evidence type="ECO:0000313" key="3">
    <source>
        <dbReference type="Proteomes" id="UP000430564"/>
    </source>
</evidence>
<dbReference type="PANTHER" id="PTHR11735">
    <property type="entry name" value="TRNA N6-ADENOSINE THREONYLCARBAMOYLTRANSFERASE"/>
    <property type="match status" value="1"/>
</dbReference>
<evidence type="ECO:0000313" key="2">
    <source>
        <dbReference type="EMBL" id="KAB7658489.1"/>
    </source>
</evidence>
<proteinExistence type="predicted"/>
<evidence type="ECO:0000259" key="1">
    <source>
        <dbReference type="Pfam" id="PF00814"/>
    </source>
</evidence>
<dbReference type="AlphaFoldDB" id="A0A6I1EN15"/>
<dbReference type="GO" id="GO:0002949">
    <property type="term" value="P:tRNA threonylcarbamoyladenosine modification"/>
    <property type="evidence" value="ECO:0007669"/>
    <property type="project" value="InterPro"/>
</dbReference>
<dbReference type="InterPro" id="IPR000905">
    <property type="entry name" value="Gcp-like_dom"/>
</dbReference>
<dbReference type="Pfam" id="PF00814">
    <property type="entry name" value="TsaD"/>
    <property type="match status" value="1"/>
</dbReference>
<comment type="caution">
    <text evidence="2">The sequence shown here is derived from an EMBL/GenBank/DDBJ whole genome shotgun (WGS) entry which is preliminary data.</text>
</comment>
<dbReference type="Gene3D" id="3.30.420.40">
    <property type="match status" value="2"/>
</dbReference>
<dbReference type="CDD" id="cd24032">
    <property type="entry name" value="ASKHA_NBD_TsaB"/>
    <property type="match status" value="1"/>
</dbReference>
<dbReference type="Proteomes" id="UP000430564">
    <property type="component" value="Unassembled WGS sequence"/>
</dbReference>
<dbReference type="SUPFAM" id="SSF53067">
    <property type="entry name" value="Actin-like ATPase domain"/>
    <property type="match status" value="2"/>
</dbReference>
<accession>A0A6I1EN15</accession>
<dbReference type="PANTHER" id="PTHR11735:SF11">
    <property type="entry name" value="TRNA THREONYLCARBAMOYLADENOSINE BIOSYNTHESIS PROTEIN TSAB"/>
    <property type="match status" value="1"/>
</dbReference>
<dbReference type="RefSeq" id="WP_152158517.1">
    <property type="nucleotide sequence ID" value="NZ_WEHX01000046.1"/>
</dbReference>
<dbReference type="InterPro" id="IPR043129">
    <property type="entry name" value="ATPase_NBD"/>
</dbReference>
<protein>
    <submittedName>
        <fullName evidence="2">tRNA (Adenosine(37)-N6)-threonylcarbamoyltransferase complex dimerization subunit type 1 TsaB</fullName>
    </submittedName>
</protein>
<dbReference type="InterPro" id="IPR022496">
    <property type="entry name" value="T6A_TsaB"/>
</dbReference>
<reference evidence="2 3" key="1">
    <citation type="submission" date="2019-10" db="EMBL/GenBank/DDBJ databases">
        <title>Genome diversity of Sutterella seckii.</title>
        <authorList>
            <person name="Chaplin A.V."/>
            <person name="Sokolova S.R."/>
            <person name="Mosin K.A."/>
            <person name="Ivanova E.L."/>
            <person name="Kochetkova T.O."/>
            <person name="Goltsov A.Y."/>
            <person name="Trofimov D.Y."/>
            <person name="Efimov B.A."/>
        </authorList>
    </citation>
    <scope>NUCLEOTIDE SEQUENCE [LARGE SCALE GENOMIC DNA]</scope>
    <source>
        <strain evidence="2 3">ASD393</strain>
    </source>
</reference>
<dbReference type="NCBIfam" id="TIGR03725">
    <property type="entry name" value="T6A_YeaZ"/>
    <property type="match status" value="1"/>
</dbReference>